<proteinExistence type="predicted"/>
<feature type="region of interest" description="Disordered" evidence="1">
    <location>
        <begin position="57"/>
        <end position="113"/>
    </location>
</feature>
<evidence type="ECO:0000256" key="1">
    <source>
        <dbReference type="SAM" id="MobiDB-lite"/>
    </source>
</evidence>
<evidence type="ECO:0000259" key="2">
    <source>
        <dbReference type="SMART" id="SM00834"/>
    </source>
</evidence>
<evidence type="ECO:0000313" key="4">
    <source>
        <dbReference type="Proteomes" id="UP000060487"/>
    </source>
</evidence>
<dbReference type="InterPro" id="IPR013429">
    <property type="entry name" value="Regulatory_FmdB_Zinc_ribbon"/>
</dbReference>
<dbReference type="PANTHER" id="PTHR34404">
    <property type="entry name" value="REGULATORY PROTEIN, FMDB FAMILY"/>
    <property type="match status" value="1"/>
</dbReference>
<dbReference type="NCBIfam" id="TIGR02605">
    <property type="entry name" value="CxxC_CxxC_SSSS"/>
    <property type="match status" value="1"/>
</dbReference>
<feature type="compositionally biased region" description="Basic and acidic residues" evidence="1">
    <location>
        <begin position="77"/>
        <end position="94"/>
    </location>
</feature>
<dbReference type="EMBL" id="LNQR01000041">
    <property type="protein sequence ID" value="KWT88547.1"/>
    <property type="molecule type" value="Genomic_DNA"/>
</dbReference>
<evidence type="ECO:0000313" key="3">
    <source>
        <dbReference type="EMBL" id="KWT88547.1"/>
    </source>
</evidence>
<feature type="domain" description="Putative regulatory protein FmdB zinc ribbon" evidence="2">
    <location>
        <begin position="1"/>
        <end position="41"/>
    </location>
</feature>
<reference evidence="3 4" key="1">
    <citation type="submission" date="2015-11" db="EMBL/GenBank/DDBJ databases">
        <authorList>
            <person name="Lin W."/>
        </authorList>
    </citation>
    <scope>NUCLEOTIDE SEQUENCE [LARGE SCALE GENOMIC DNA]</scope>
    <source>
        <strain evidence="3 4">HCH-1</strain>
    </source>
</reference>
<comment type="caution">
    <text evidence="3">The sequence shown here is derived from an EMBL/GenBank/DDBJ whole genome shotgun (WGS) entry which is preliminary data.</text>
</comment>
<dbReference type="PANTHER" id="PTHR34404:SF2">
    <property type="entry name" value="CONSERVED SERINE RICH PROTEIN"/>
    <property type="match status" value="1"/>
</dbReference>
<accession>A0ABR5SGB4</accession>
<gene>
    <name evidence="3" type="ORF">ASN18_1249</name>
</gene>
<dbReference type="RefSeq" id="WP_085051891.1">
    <property type="nucleotide sequence ID" value="NZ_LNQR01000041.1"/>
</dbReference>
<dbReference type="Proteomes" id="UP000060487">
    <property type="component" value="Unassembled WGS sequence"/>
</dbReference>
<feature type="compositionally biased region" description="Low complexity" evidence="1">
    <location>
        <begin position="95"/>
        <end position="113"/>
    </location>
</feature>
<sequence>MPIYEYKCDECGDVLEHMQKFTDEPLKDCPKCGGQLNKLISSTSFVLKGDGWYVTDYPSKDRQDSMSSEKPAGSSETADKKPIEINETKSDSSKSDSTTATTAGASAKEPVGV</sequence>
<name>A0ABR5SGB4_9BACT</name>
<dbReference type="SMART" id="SM00834">
    <property type="entry name" value="CxxC_CXXC_SSSS"/>
    <property type="match status" value="1"/>
</dbReference>
<protein>
    <submittedName>
        <fullName evidence="3">FmdB family transcriptional regulator</fullName>
    </submittedName>
</protein>
<dbReference type="Pfam" id="PF09723">
    <property type="entry name" value="Zn_ribbon_8"/>
    <property type="match status" value="1"/>
</dbReference>
<organism evidence="3 4">
    <name type="scientific">Candidatus Magnetominusculus xianensis</name>
    <dbReference type="NCBI Taxonomy" id="1748249"/>
    <lineage>
        <taxon>Bacteria</taxon>
        <taxon>Pseudomonadati</taxon>
        <taxon>Nitrospirota</taxon>
        <taxon>Nitrospiria</taxon>
        <taxon>Nitrospirales</taxon>
        <taxon>Nitrospiraceae</taxon>
        <taxon>Candidatus Magnetominusculus</taxon>
    </lineage>
</organism>
<keyword evidence="4" id="KW-1185">Reference proteome</keyword>